<organism evidence="1">
    <name type="scientific">Hyperionvirus sp</name>
    <dbReference type="NCBI Taxonomy" id="2487770"/>
    <lineage>
        <taxon>Viruses</taxon>
        <taxon>Varidnaviria</taxon>
        <taxon>Bamfordvirae</taxon>
        <taxon>Nucleocytoviricota</taxon>
        <taxon>Megaviricetes</taxon>
        <taxon>Imitervirales</taxon>
        <taxon>Mimiviridae</taxon>
        <taxon>Klosneuvirinae</taxon>
    </lineage>
</organism>
<proteinExistence type="predicted"/>
<protein>
    <submittedName>
        <fullName evidence="1">Uncharacterized protein</fullName>
    </submittedName>
</protein>
<name>A0A3G5ACK5_9VIRU</name>
<reference evidence="1" key="1">
    <citation type="submission" date="2018-10" db="EMBL/GenBank/DDBJ databases">
        <title>Hidden diversity of soil giant viruses.</title>
        <authorList>
            <person name="Schulz F."/>
            <person name="Alteio L."/>
            <person name="Goudeau D."/>
            <person name="Ryan E.M."/>
            <person name="Malmstrom R.R."/>
            <person name="Blanchard J."/>
            <person name="Woyke T."/>
        </authorList>
    </citation>
    <scope>NUCLEOTIDE SEQUENCE</scope>
    <source>
        <strain evidence="1">HYV1</strain>
    </source>
</reference>
<dbReference type="EMBL" id="MK072397">
    <property type="protein sequence ID" value="AYV83991.1"/>
    <property type="molecule type" value="Genomic_DNA"/>
</dbReference>
<accession>A0A3G5ACK5</accession>
<gene>
    <name evidence="1" type="ORF">Hyperionvirus15_29</name>
</gene>
<evidence type="ECO:0000313" key="1">
    <source>
        <dbReference type="EMBL" id="AYV83991.1"/>
    </source>
</evidence>
<sequence length="393" mass="44516">MTQISLAQQTMVQLVDEEAEALYSTKINVNCPFKYYDAGKKVWWVINGPNGSFPFTICQECYHTGRFGDKDISIKKDLKPMILVNMPCNCDGRKLFDGYPISFGNGWFCGLYSVTPYISMLKTDYNYDKDKMCIDISFPFQTAKYAICLYSDNIIYPENIICEIAEEHVTHKTVLTPNPNQEGGHNMTIHNNNNENNSFNFVFDNTLPLNKFTVKIYDTTEDLTDELNSITDDFAIPEYSELASPNGEEAVKKQLIKPIIVKGKKIKKPIKKLPDITAAAEKLLLEKVLEDGNSEKYVTISEHYQHFDPLPTPLTFSSLGLSSSSLYSGFGSSLLHPSGLTTLPKISIETRRKTNHKINKKLLFEFDITPRHIDDPAPVNTAEPEYTEQTIII</sequence>